<comment type="catalytic activity">
    <reaction evidence="11">
        <text>L-seryl-[protein] + ATP = O-phospho-L-seryl-[protein] + ADP + H(+)</text>
        <dbReference type="Rhea" id="RHEA:17989"/>
        <dbReference type="Rhea" id="RHEA-COMP:9863"/>
        <dbReference type="Rhea" id="RHEA-COMP:11604"/>
        <dbReference type="ChEBI" id="CHEBI:15378"/>
        <dbReference type="ChEBI" id="CHEBI:29999"/>
        <dbReference type="ChEBI" id="CHEBI:30616"/>
        <dbReference type="ChEBI" id="CHEBI:83421"/>
        <dbReference type="ChEBI" id="CHEBI:456216"/>
        <dbReference type="EC" id="2.7.11.22"/>
    </reaction>
</comment>
<evidence type="ECO:0000256" key="8">
    <source>
        <dbReference type="ARBA" id="ARBA00035720"/>
    </source>
</evidence>
<keyword evidence="5" id="KW-0418">Kinase</keyword>
<dbReference type="GO" id="GO:0005524">
    <property type="term" value="F:ATP binding"/>
    <property type="evidence" value="ECO:0007669"/>
    <property type="project" value="UniProtKB-KW"/>
</dbReference>
<feature type="domain" description="Protein kinase" evidence="12">
    <location>
        <begin position="4"/>
        <end position="141"/>
    </location>
</feature>
<evidence type="ECO:0000313" key="14">
    <source>
        <dbReference type="Proteomes" id="UP000314985"/>
    </source>
</evidence>
<evidence type="ECO:0000256" key="4">
    <source>
        <dbReference type="ARBA" id="ARBA00022741"/>
    </source>
</evidence>
<evidence type="ECO:0000256" key="3">
    <source>
        <dbReference type="ARBA" id="ARBA00022679"/>
    </source>
</evidence>
<protein>
    <recommendedName>
        <fullName evidence="7">Cyclin-dependent kinase 20</fullName>
        <ecNumber evidence="1">2.7.11.22</ecNumber>
    </recommendedName>
    <alternativeName>
        <fullName evidence="8">Cell cycle-related kinase</fullName>
    </alternativeName>
    <alternativeName>
        <fullName evidence="9">Cell division protein kinase 20</fullName>
    </alternativeName>
</protein>
<evidence type="ECO:0000256" key="9">
    <source>
        <dbReference type="ARBA" id="ARBA00035723"/>
    </source>
</evidence>
<dbReference type="Proteomes" id="UP000314985">
    <property type="component" value="Unassembled WGS sequence"/>
</dbReference>
<dbReference type="PANTHER" id="PTHR24056:SF171">
    <property type="entry name" value="CYCLIN-DEPENDENT KINASE 20"/>
    <property type="match status" value="1"/>
</dbReference>
<evidence type="ECO:0000256" key="5">
    <source>
        <dbReference type="ARBA" id="ARBA00022777"/>
    </source>
</evidence>
<evidence type="ECO:0000256" key="10">
    <source>
        <dbReference type="ARBA" id="ARBA00047811"/>
    </source>
</evidence>
<reference evidence="13" key="2">
    <citation type="submission" date="2025-08" db="UniProtKB">
        <authorList>
            <consortium name="Ensembl"/>
        </authorList>
    </citation>
    <scope>IDENTIFICATION</scope>
</reference>
<reference evidence="14" key="1">
    <citation type="submission" date="2017-08" db="EMBL/GenBank/DDBJ databases">
        <title>USMARCv1.0.</title>
        <authorList>
            <person name="Hannum G.I."/>
            <person name="Koren S."/>
            <person name="Schroeder S.G."/>
            <person name="Chin S.C."/>
            <person name="Nonneman D.J."/>
            <person name="Becker S.A."/>
            <person name="Rosen B.D."/>
            <person name="Bickhart D.M."/>
            <person name="Putnam N.H."/>
            <person name="Green R.E."/>
            <person name="Tuggle C.K."/>
            <person name="Liu H."/>
            <person name="Rohrer G.A."/>
            <person name="Warr A."/>
            <person name="Hall R."/>
            <person name="Kim K."/>
            <person name="Hume D.A."/>
            <person name="Talbot R."/>
            <person name="Chow W."/>
            <person name="Howe K."/>
            <person name="Schwartz A.S."/>
            <person name="Watson M."/>
            <person name="Archibald A.L."/>
            <person name="Phillippy A.M."/>
            <person name="Smith T.P.L."/>
        </authorList>
    </citation>
    <scope>NUCLEOTIDE SEQUENCE [LARGE SCALE GENOMIC DNA]</scope>
</reference>
<evidence type="ECO:0000256" key="7">
    <source>
        <dbReference type="ARBA" id="ARBA00035711"/>
    </source>
</evidence>
<dbReference type="EC" id="2.7.11.22" evidence="1"/>
<dbReference type="Ensembl" id="ENSSSCT00070010030.1">
    <property type="protein sequence ID" value="ENSSSCP00070008235.1"/>
    <property type="gene ID" value="ENSSSCG00070005295.1"/>
</dbReference>
<keyword evidence="3" id="KW-0808">Transferase</keyword>
<keyword evidence="6" id="KW-0067">ATP-binding</keyword>
<sequence length="141" mass="15779">MEQYCILGRIGEGAHGNFFKAKHVETGEIVALKKVALRRLEDGIPNQALREIKALQEIEDSQYVSRAGALCWGSCPYPLTSTLGTCCRLLPHPSLLPFLSTCSPLFPPSYFIPHSLPLCSPTYFFVYLFIYSLTSLFAQNF</sequence>
<evidence type="ECO:0000313" key="13">
    <source>
        <dbReference type="Ensembl" id="ENSSSCP00070008235.1"/>
    </source>
</evidence>
<comment type="catalytic activity">
    <reaction evidence="10">
        <text>L-threonyl-[protein] + ATP = O-phospho-L-threonyl-[protein] + ADP + H(+)</text>
        <dbReference type="Rhea" id="RHEA:46608"/>
        <dbReference type="Rhea" id="RHEA-COMP:11060"/>
        <dbReference type="Rhea" id="RHEA-COMP:11605"/>
        <dbReference type="ChEBI" id="CHEBI:15378"/>
        <dbReference type="ChEBI" id="CHEBI:30013"/>
        <dbReference type="ChEBI" id="CHEBI:30616"/>
        <dbReference type="ChEBI" id="CHEBI:61977"/>
        <dbReference type="ChEBI" id="CHEBI:456216"/>
        <dbReference type="EC" id="2.7.11.22"/>
    </reaction>
</comment>
<keyword evidence="2" id="KW-0723">Serine/threonine-protein kinase</keyword>
<dbReference type="InterPro" id="IPR011009">
    <property type="entry name" value="Kinase-like_dom_sf"/>
</dbReference>
<evidence type="ECO:0000256" key="1">
    <source>
        <dbReference type="ARBA" id="ARBA00012425"/>
    </source>
</evidence>
<dbReference type="SUPFAM" id="SSF56112">
    <property type="entry name" value="Protein kinase-like (PK-like)"/>
    <property type="match status" value="1"/>
</dbReference>
<accession>A0A4X1T0I8</accession>
<dbReference type="PROSITE" id="PS50011">
    <property type="entry name" value="PROTEIN_KINASE_DOM"/>
    <property type="match status" value="1"/>
</dbReference>
<evidence type="ECO:0000256" key="11">
    <source>
        <dbReference type="ARBA" id="ARBA00048367"/>
    </source>
</evidence>
<keyword evidence="4" id="KW-0547">Nucleotide-binding</keyword>
<dbReference type="InterPro" id="IPR050108">
    <property type="entry name" value="CDK"/>
</dbReference>
<proteinExistence type="predicted"/>
<dbReference type="PANTHER" id="PTHR24056">
    <property type="entry name" value="CELL DIVISION PROTEIN KINASE"/>
    <property type="match status" value="1"/>
</dbReference>
<evidence type="ECO:0000256" key="6">
    <source>
        <dbReference type="ARBA" id="ARBA00022840"/>
    </source>
</evidence>
<dbReference type="InterPro" id="IPR000719">
    <property type="entry name" value="Prot_kinase_dom"/>
</dbReference>
<name>A0A4X1T0I8_PIG</name>
<dbReference type="Gene3D" id="3.30.200.20">
    <property type="entry name" value="Phosphorylase Kinase, domain 1"/>
    <property type="match status" value="1"/>
</dbReference>
<evidence type="ECO:0000256" key="2">
    <source>
        <dbReference type="ARBA" id="ARBA00022527"/>
    </source>
</evidence>
<organism evidence="13 14">
    <name type="scientific">Sus scrofa</name>
    <name type="common">Pig</name>
    <dbReference type="NCBI Taxonomy" id="9823"/>
    <lineage>
        <taxon>Eukaryota</taxon>
        <taxon>Metazoa</taxon>
        <taxon>Chordata</taxon>
        <taxon>Craniata</taxon>
        <taxon>Vertebrata</taxon>
        <taxon>Euteleostomi</taxon>
        <taxon>Mammalia</taxon>
        <taxon>Eutheria</taxon>
        <taxon>Laurasiatheria</taxon>
        <taxon>Artiodactyla</taxon>
        <taxon>Suina</taxon>
        <taxon>Suidae</taxon>
        <taxon>Sus</taxon>
    </lineage>
</organism>
<evidence type="ECO:0000259" key="12">
    <source>
        <dbReference type="PROSITE" id="PS50011"/>
    </source>
</evidence>
<dbReference type="Pfam" id="PF00069">
    <property type="entry name" value="Pkinase"/>
    <property type="match status" value="1"/>
</dbReference>
<dbReference type="AlphaFoldDB" id="A0A4X1T0I8"/>
<dbReference type="GO" id="GO:0004693">
    <property type="term" value="F:cyclin-dependent protein serine/threonine kinase activity"/>
    <property type="evidence" value="ECO:0007669"/>
    <property type="project" value="UniProtKB-EC"/>
</dbReference>